<evidence type="ECO:0000313" key="21">
    <source>
        <dbReference type="Proteomes" id="UP000824219"/>
    </source>
</evidence>
<feature type="region of interest" description="Disordered" evidence="15">
    <location>
        <begin position="1518"/>
        <end position="1539"/>
    </location>
</feature>
<dbReference type="GO" id="GO:0005085">
    <property type="term" value="F:guanyl-nucleotide exchange factor activity"/>
    <property type="evidence" value="ECO:0007669"/>
    <property type="project" value="UniProtKB-KW"/>
</dbReference>
<dbReference type="InterPro" id="IPR020837">
    <property type="entry name" value="Fibrinogen_CS"/>
</dbReference>
<keyword evidence="4" id="KW-0597">Phosphoprotein</keyword>
<evidence type="ECO:0000256" key="14">
    <source>
        <dbReference type="SAM" id="Coils"/>
    </source>
</evidence>
<evidence type="ECO:0000259" key="18">
    <source>
        <dbReference type="PROSITE" id="PS50010"/>
    </source>
</evidence>
<dbReference type="InterPro" id="IPR011333">
    <property type="entry name" value="SKP1/BTB/POZ_sf"/>
</dbReference>
<evidence type="ECO:0000256" key="11">
    <source>
        <dbReference type="ARBA" id="ARBA00023054"/>
    </source>
</evidence>
<dbReference type="PROSITE" id="PS50010">
    <property type="entry name" value="DH_2"/>
    <property type="match status" value="1"/>
</dbReference>
<evidence type="ECO:0000256" key="1">
    <source>
        <dbReference type="ARBA" id="ARBA00004141"/>
    </source>
</evidence>
<dbReference type="InterPro" id="IPR000219">
    <property type="entry name" value="DH_dom"/>
</dbReference>
<dbReference type="SUPFAM" id="SSF50729">
    <property type="entry name" value="PH domain-like"/>
    <property type="match status" value="1"/>
</dbReference>
<evidence type="ECO:0000259" key="19">
    <source>
        <dbReference type="PROSITE" id="PS51406"/>
    </source>
</evidence>
<dbReference type="PANTHER" id="PTHR13944">
    <property type="entry name" value="AGAP007712-PA"/>
    <property type="match status" value="1"/>
</dbReference>
<evidence type="ECO:0000256" key="4">
    <source>
        <dbReference type="ARBA" id="ARBA00022553"/>
    </source>
</evidence>
<evidence type="ECO:0000313" key="20">
    <source>
        <dbReference type="EMBL" id="KAG7320064.1"/>
    </source>
</evidence>
<dbReference type="PROSITE" id="PS51406">
    <property type="entry name" value="FIBRINOGEN_C_2"/>
    <property type="match status" value="1"/>
</dbReference>
<dbReference type="GO" id="GO:0000902">
    <property type="term" value="P:cell morphogenesis"/>
    <property type="evidence" value="ECO:0007669"/>
    <property type="project" value="TreeGrafter"/>
</dbReference>
<keyword evidence="9" id="KW-0862">Zinc</keyword>
<name>A0A9D3NCU0_9TELE</name>
<keyword evidence="6" id="KW-0812">Transmembrane</keyword>
<evidence type="ECO:0000256" key="8">
    <source>
        <dbReference type="ARBA" id="ARBA00022771"/>
    </source>
</evidence>
<reference evidence="20 21" key="1">
    <citation type="submission" date="2021-06" db="EMBL/GenBank/DDBJ databases">
        <title>Chromosome-level genome assembly of the red-tail catfish (Hemibagrus wyckioides).</title>
        <authorList>
            <person name="Shao F."/>
        </authorList>
    </citation>
    <scope>NUCLEOTIDE SEQUENCE [LARGE SCALE GENOMIC DNA]</scope>
    <source>
        <strain evidence="20">EC202008001</strain>
        <tissue evidence="20">Blood</tissue>
    </source>
</reference>
<evidence type="ECO:0000256" key="10">
    <source>
        <dbReference type="ARBA" id="ARBA00022989"/>
    </source>
</evidence>
<dbReference type="SMART" id="SM00325">
    <property type="entry name" value="RhoGEF"/>
    <property type="match status" value="1"/>
</dbReference>
<evidence type="ECO:0000256" key="15">
    <source>
        <dbReference type="SAM" id="MobiDB-lite"/>
    </source>
</evidence>
<keyword evidence="11 14" id="KW-0175">Coiled coil</keyword>
<evidence type="ECO:0000256" key="5">
    <source>
        <dbReference type="ARBA" id="ARBA00022658"/>
    </source>
</evidence>
<dbReference type="Gene3D" id="1.20.120.350">
    <property type="entry name" value="Voltage-gated potassium channels. Chain C"/>
    <property type="match status" value="1"/>
</dbReference>
<dbReference type="FunFam" id="1.20.900.10:FF:000004">
    <property type="entry name" value="Rho guanine nucleotide exchange factor 2"/>
    <property type="match status" value="1"/>
</dbReference>
<accession>A0A9D3NCU0</accession>
<keyword evidence="3" id="KW-0963">Cytoplasm</keyword>
<dbReference type="PRINTS" id="PR00169">
    <property type="entry name" value="KCHANNEL"/>
</dbReference>
<dbReference type="Gene3D" id="1.25.40.20">
    <property type="entry name" value="Ankyrin repeat-containing domain"/>
    <property type="match status" value="1"/>
</dbReference>
<proteinExistence type="predicted"/>
<keyword evidence="13" id="KW-1015">Disulfide bond</keyword>
<dbReference type="InterPro" id="IPR002181">
    <property type="entry name" value="Fibrinogen_a/b/g_C_dom"/>
</dbReference>
<keyword evidence="16" id="KW-0732">Signal</keyword>
<dbReference type="SUPFAM" id="SSF48065">
    <property type="entry name" value="DBL homology domain (DH-domain)"/>
    <property type="match status" value="1"/>
</dbReference>
<dbReference type="GO" id="GO:0005216">
    <property type="term" value="F:monoatomic ion channel activity"/>
    <property type="evidence" value="ECO:0007669"/>
    <property type="project" value="InterPro"/>
</dbReference>
<organism evidence="20 21">
    <name type="scientific">Hemibagrus wyckioides</name>
    <dbReference type="NCBI Taxonomy" id="337641"/>
    <lineage>
        <taxon>Eukaryota</taxon>
        <taxon>Metazoa</taxon>
        <taxon>Chordata</taxon>
        <taxon>Craniata</taxon>
        <taxon>Vertebrata</taxon>
        <taxon>Euteleostomi</taxon>
        <taxon>Actinopterygii</taxon>
        <taxon>Neopterygii</taxon>
        <taxon>Teleostei</taxon>
        <taxon>Ostariophysi</taxon>
        <taxon>Siluriformes</taxon>
        <taxon>Bagridae</taxon>
        <taxon>Hemibagrus</taxon>
    </lineage>
</organism>
<dbReference type="SUPFAM" id="SSF81324">
    <property type="entry name" value="Voltage-gated potassium channels"/>
    <property type="match status" value="1"/>
</dbReference>
<keyword evidence="12" id="KW-0472">Membrane</keyword>
<sequence length="1570" mass="179737">MKLSELLCITVLVSSGSGSPYERKAPAVKEKRVQYAAWDDVNVLAHGLLQLGQSLKEHVDKTKGQIRDISVKLRVFNGSVNELAALTRRLHVESEVLKARAESLDERENRILNMSDLQEKTGELLRDRQGVHDRIGNLEERVDNIVQRDRHALTSGNHSDARAIQSLLEAQNQRIDELVERIKQQQDKLDKQNIRIRALQNQIQMRKEKLNPSTVRTEQQDTPTSTAANCHDMFLRGETASGVYTLQPRDSSPIHVYCEMTSDAGWTIIQRRHDGSVDFDQLWNEYQNGFGNLDGEFWLGLDKMYRVSKDEDFILKIQMTDWRDEHQSVQYRFRLNGEDTNYSLQILESSDGNLESSLSTESSSLPFSTRDRDNDRKHDFNCAKHLSGGWWFSNCGRSNLNGRDPTFFHYIFHLYYSNLLWVMESVCPIHFEEELEFWGLNLNDTPRCCRILYEEKVDEIRDQLKVNKELMAEIEPVHNDEGFKTMFLGDFRKTLWDLMENPYSSVGAKFFAVLSTTLVLISIVAMTLNTVSELTVYKIYGKTYMEFVEIMSILFFTFEYFLRLLTTCDVKSFLKSALNFVDLVAVMPYFIQLVFEAFSDQEDLSVQDDLKTMARYVVDDAQEIAEYFVTQSNQLAAIEYSDLIGRYDLSDSSVQAEMDKKVALALANLQTNHNLLNHTHESLLHVCVRLGFVHVCEFLLSQPGALMVINSANQEGDTPLQLAQRTNQHTLVHLLTHPPNPLVTPLAGVSHIRINSSHLLRFIHASGVMSLTVCVSECMSTPQLHSAILLLRQCAVNSALIHKITSLCGHIQCRSDQESSSSEDLQSRESPHTVVTHTDLISSCSDPEDEELLLSISSGGSDTEAVVFNHESTDIQKVPLKSTTLSVLLCSSSHSSPSLFSSCHNSTSHRRRSNSEGCGHEMIIKKSWSLISHCVNSSSTPCKITVPAPLDYSAESWSAIVGFEFTHTLDRKTVKRQEVIYELMQTEFHHVQTLMVMNDVLRRGLLEEVQLEQDVVGQIFPCLDDLLALHRNFLTEMESRQRSLTHLNNTKNFIIYRIGDILLQQFSGPSAGHMMALYGDFCSKQSEALKIYKQLQQSNRKLQLFLRQLSSNSVIKRREIPEFLLLITQRITKYPILLERLMQHTKGAGVEHDDVMAALEGVRFVLSGVELHVEKIQRAQELEDIINRVDNKSFTRLKSGEIYSKHTLSHTPHTLTHSAQLTCRTTSGRLRDVFALLLSDVLVFLQEKEQKFTFAALEQKPAVVPLRALILREIANQDRGLFLISSDATEPEMYEIHTHNREERDRWITLLQHTTDSLPDNELKNNEELKCKNIKSLQEALLSLDVQVYAALEEKLRVCVGTLTHQHLLIQTHSHTPCGSTLLTAAQAEVLNLLVCMMSLLFGYHNFIQHAEELSKKHLKQKEPLILKVVDCVRSLTQIMYSLQAAVMMQDSVYEVQKLLIVEEETQQPDTDGKVDDRSLCQWNVEQRASEEIDRMKTEKEDLEVELQQWAERSQALREEEAGVEQERRRIQQDEKRIRKERERMQRKLHLSQLNSTNRQHSLSIIPLDK</sequence>
<keyword evidence="7" id="KW-0479">Metal-binding</keyword>
<keyword evidence="8" id="KW-0863">Zinc-finger</keyword>
<dbReference type="PANTHER" id="PTHR13944:SF22">
    <property type="entry name" value="RHO GUANINE NUCLEOTIDE EXCHANGE FACTOR 28"/>
    <property type="match status" value="1"/>
</dbReference>
<keyword evidence="21" id="KW-1185">Reference proteome</keyword>
<feature type="domain" description="PH" evidence="17">
    <location>
        <begin position="1214"/>
        <end position="1316"/>
    </location>
</feature>
<dbReference type="SMART" id="SM00186">
    <property type="entry name" value="FBG"/>
    <property type="match status" value="1"/>
</dbReference>
<dbReference type="GO" id="GO:0032587">
    <property type="term" value="C:ruffle membrane"/>
    <property type="evidence" value="ECO:0007669"/>
    <property type="project" value="TreeGrafter"/>
</dbReference>
<dbReference type="InterPro" id="IPR014716">
    <property type="entry name" value="Fibrinogen_a/b/g_C_1"/>
</dbReference>
<gene>
    <name evidence="20" type="ORF">KOW79_017207</name>
</gene>
<dbReference type="OrthoDB" id="28045at2759"/>
<evidence type="ECO:0000256" key="16">
    <source>
        <dbReference type="SAM" id="SignalP"/>
    </source>
</evidence>
<evidence type="ECO:0000256" key="12">
    <source>
        <dbReference type="ARBA" id="ARBA00023136"/>
    </source>
</evidence>
<dbReference type="Gene3D" id="1.20.900.10">
    <property type="entry name" value="Dbl homology (DH) domain"/>
    <property type="match status" value="1"/>
</dbReference>
<dbReference type="InterPro" id="IPR036770">
    <property type="entry name" value="Ankyrin_rpt-contain_sf"/>
</dbReference>
<dbReference type="GO" id="GO:0005856">
    <property type="term" value="C:cytoskeleton"/>
    <property type="evidence" value="ECO:0007669"/>
    <property type="project" value="TreeGrafter"/>
</dbReference>
<feature type="coiled-coil region" evidence="14">
    <location>
        <begin position="161"/>
        <end position="209"/>
    </location>
</feature>
<dbReference type="GO" id="GO:0005737">
    <property type="term" value="C:cytoplasm"/>
    <property type="evidence" value="ECO:0007669"/>
    <property type="project" value="UniProtKB-SubCell"/>
</dbReference>
<dbReference type="SUPFAM" id="SSF56496">
    <property type="entry name" value="Fibrinogen C-terminal domain-like"/>
    <property type="match status" value="1"/>
</dbReference>
<dbReference type="Pfam" id="PF00621">
    <property type="entry name" value="RhoGEF"/>
    <property type="match status" value="1"/>
</dbReference>
<comment type="caution">
    <text evidence="20">The sequence shown here is derived from an EMBL/GenBank/DDBJ whole genome shotgun (WGS) entry which is preliminary data.</text>
</comment>
<evidence type="ECO:0000256" key="3">
    <source>
        <dbReference type="ARBA" id="ARBA00022490"/>
    </source>
</evidence>
<dbReference type="EMBL" id="JAHKSW010000020">
    <property type="protein sequence ID" value="KAG7320064.1"/>
    <property type="molecule type" value="Genomic_DNA"/>
</dbReference>
<dbReference type="GO" id="GO:0045666">
    <property type="term" value="P:positive regulation of neuron differentiation"/>
    <property type="evidence" value="ECO:0007669"/>
    <property type="project" value="TreeGrafter"/>
</dbReference>
<dbReference type="Pfam" id="PF00520">
    <property type="entry name" value="Ion_trans"/>
    <property type="match status" value="1"/>
</dbReference>
<dbReference type="SMART" id="SM00233">
    <property type="entry name" value="PH"/>
    <property type="match status" value="1"/>
</dbReference>
<dbReference type="PROSITE" id="PS00514">
    <property type="entry name" value="FIBRINOGEN_C_1"/>
    <property type="match status" value="1"/>
</dbReference>
<evidence type="ECO:0000256" key="7">
    <source>
        <dbReference type="ARBA" id="ARBA00022723"/>
    </source>
</evidence>
<dbReference type="CDD" id="cd00160">
    <property type="entry name" value="RhoGEF"/>
    <property type="match status" value="1"/>
</dbReference>
<feature type="domain" description="DH" evidence="18">
    <location>
        <begin position="975"/>
        <end position="1172"/>
    </location>
</feature>
<dbReference type="InterPro" id="IPR011993">
    <property type="entry name" value="PH-like_dom_sf"/>
</dbReference>
<evidence type="ECO:0000256" key="2">
    <source>
        <dbReference type="ARBA" id="ARBA00004496"/>
    </source>
</evidence>
<keyword evidence="10" id="KW-1133">Transmembrane helix</keyword>
<dbReference type="PROSITE" id="PS50003">
    <property type="entry name" value="PH_DOMAIN"/>
    <property type="match status" value="1"/>
</dbReference>
<feature type="domain" description="Fibrinogen C-terminal" evidence="19">
    <location>
        <begin position="221"/>
        <end position="403"/>
    </location>
</feature>
<evidence type="ECO:0000259" key="17">
    <source>
        <dbReference type="PROSITE" id="PS50003"/>
    </source>
</evidence>
<comment type="subcellular location">
    <subcellularLocation>
        <location evidence="2">Cytoplasm</location>
    </subcellularLocation>
    <subcellularLocation>
        <location evidence="1">Membrane</location>
        <topology evidence="1">Multi-pass membrane protein</topology>
    </subcellularLocation>
</comment>
<dbReference type="Pfam" id="PF00147">
    <property type="entry name" value="Fibrinogen_C"/>
    <property type="match status" value="1"/>
</dbReference>
<dbReference type="InterPro" id="IPR041020">
    <property type="entry name" value="PH_16"/>
</dbReference>
<dbReference type="SUPFAM" id="SSF48403">
    <property type="entry name" value="Ankyrin repeat"/>
    <property type="match status" value="1"/>
</dbReference>
<evidence type="ECO:0000256" key="13">
    <source>
        <dbReference type="ARBA" id="ARBA00023157"/>
    </source>
</evidence>
<dbReference type="GO" id="GO:0035023">
    <property type="term" value="P:regulation of Rho protein signal transduction"/>
    <property type="evidence" value="ECO:0007669"/>
    <property type="project" value="TreeGrafter"/>
</dbReference>
<dbReference type="InterPro" id="IPR051632">
    <property type="entry name" value="Rho_GEF"/>
</dbReference>
<dbReference type="Gene3D" id="4.10.530.10">
    <property type="entry name" value="Gamma-fibrinogen Carboxyl Terminal Fragment, domain 2"/>
    <property type="match status" value="1"/>
</dbReference>
<evidence type="ECO:0000256" key="9">
    <source>
        <dbReference type="ARBA" id="ARBA00022833"/>
    </source>
</evidence>
<protein>
    <submittedName>
        <fullName evidence="20">Uncharacterized protein</fullName>
    </submittedName>
</protein>
<dbReference type="CDD" id="cd00087">
    <property type="entry name" value="FReD"/>
    <property type="match status" value="1"/>
</dbReference>
<dbReference type="InterPro" id="IPR027359">
    <property type="entry name" value="Volt_channel_dom_sf"/>
</dbReference>
<dbReference type="InterPro" id="IPR001849">
    <property type="entry name" value="PH_domain"/>
</dbReference>
<dbReference type="Pfam" id="PF17838">
    <property type="entry name" value="PH_16"/>
    <property type="match status" value="1"/>
</dbReference>
<dbReference type="Proteomes" id="UP000824219">
    <property type="component" value="Linkage Group LG20"/>
</dbReference>
<dbReference type="Gene3D" id="2.30.29.30">
    <property type="entry name" value="Pleckstrin-homology domain (PH domain)/Phosphotyrosine-binding domain (PTB)"/>
    <property type="match status" value="1"/>
</dbReference>
<dbReference type="InterPro" id="IPR005821">
    <property type="entry name" value="Ion_trans_dom"/>
</dbReference>
<keyword evidence="5" id="KW-0344">Guanine-nucleotide releasing factor</keyword>
<dbReference type="Gene3D" id="3.90.215.10">
    <property type="entry name" value="Gamma Fibrinogen, chain A, domain 1"/>
    <property type="match status" value="1"/>
</dbReference>
<dbReference type="SUPFAM" id="SSF54695">
    <property type="entry name" value="POZ domain"/>
    <property type="match status" value="1"/>
</dbReference>
<dbReference type="GO" id="GO:0008270">
    <property type="term" value="F:zinc ion binding"/>
    <property type="evidence" value="ECO:0007669"/>
    <property type="project" value="UniProtKB-KW"/>
</dbReference>
<feature type="signal peptide" evidence="16">
    <location>
        <begin position="1"/>
        <end position="18"/>
    </location>
</feature>
<dbReference type="GO" id="GO:0008017">
    <property type="term" value="F:microtubule binding"/>
    <property type="evidence" value="ECO:0007669"/>
    <property type="project" value="TreeGrafter"/>
</dbReference>
<dbReference type="InterPro" id="IPR035899">
    <property type="entry name" value="DBL_dom_sf"/>
</dbReference>
<dbReference type="InterPro" id="IPR036056">
    <property type="entry name" value="Fibrinogen-like_C"/>
</dbReference>
<dbReference type="GO" id="GO:0007015">
    <property type="term" value="P:actin filament organization"/>
    <property type="evidence" value="ECO:0007669"/>
    <property type="project" value="TreeGrafter"/>
</dbReference>
<feature type="chain" id="PRO_5038745351" evidence="16">
    <location>
        <begin position="19"/>
        <end position="1570"/>
    </location>
</feature>
<evidence type="ECO:0000256" key="6">
    <source>
        <dbReference type="ARBA" id="ARBA00022692"/>
    </source>
</evidence>